<evidence type="ECO:0000313" key="2">
    <source>
        <dbReference type="Proteomes" id="UP000678374"/>
    </source>
</evidence>
<dbReference type="RefSeq" id="WP_210803527.1">
    <property type="nucleotide sequence ID" value="NZ_JAGQDE010000018.1"/>
</dbReference>
<reference evidence="1" key="1">
    <citation type="submission" date="2021-04" db="EMBL/GenBank/DDBJ databases">
        <title>The genome sequence of Ideonella sp. 4Y11.</title>
        <authorList>
            <person name="Liu Y."/>
        </authorList>
    </citation>
    <scope>NUCLEOTIDE SEQUENCE</scope>
    <source>
        <strain evidence="1">4Y11</strain>
    </source>
</reference>
<protein>
    <submittedName>
        <fullName evidence="1">Uncharacterized protein</fullName>
    </submittedName>
</protein>
<dbReference type="Proteomes" id="UP000678374">
    <property type="component" value="Unassembled WGS sequence"/>
</dbReference>
<comment type="caution">
    <text evidence="1">The sequence shown here is derived from an EMBL/GenBank/DDBJ whole genome shotgun (WGS) entry which is preliminary data.</text>
</comment>
<keyword evidence="2" id="KW-1185">Reference proteome</keyword>
<dbReference type="EMBL" id="JAGQDE010000018">
    <property type="protein sequence ID" value="MBQ0960860.1"/>
    <property type="molecule type" value="Genomic_DNA"/>
</dbReference>
<evidence type="ECO:0000313" key="1">
    <source>
        <dbReference type="EMBL" id="MBQ0960860.1"/>
    </source>
</evidence>
<name>A0A940YIT1_9BURK</name>
<organism evidence="1 2">
    <name type="scientific">Ideonella aquatica</name>
    <dbReference type="NCBI Taxonomy" id="2824119"/>
    <lineage>
        <taxon>Bacteria</taxon>
        <taxon>Pseudomonadati</taxon>
        <taxon>Pseudomonadota</taxon>
        <taxon>Betaproteobacteria</taxon>
        <taxon>Burkholderiales</taxon>
        <taxon>Sphaerotilaceae</taxon>
        <taxon>Ideonella</taxon>
    </lineage>
</organism>
<dbReference type="InterPro" id="IPR054240">
    <property type="entry name" value="DUF6967"/>
</dbReference>
<accession>A0A940YIT1</accession>
<gene>
    <name evidence="1" type="ORF">KAK06_18035</name>
</gene>
<sequence length="81" mass="9071">MTEITPLDRLHVPLGGQEIELQQVDFEAGGMAMLRVRIRERNRFTIFDLDPVTTLAWAEAMQRWALSQPGMAAETGSATRA</sequence>
<proteinExistence type="predicted"/>
<dbReference type="AlphaFoldDB" id="A0A940YIT1"/>
<dbReference type="Pfam" id="PF22295">
    <property type="entry name" value="DUF6967"/>
    <property type="match status" value="1"/>
</dbReference>